<evidence type="ECO:0000313" key="2">
    <source>
        <dbReference type="EMBL" id="KAK0649695.1"/>
    </source>
</evidence>
<feature type="non-terminal residue" evidence="2">
    <location>
        <position position="1"/>
    </location>
</feature>
<proteinExistence type="predicted"/>
<sequence>DVFWASRHTADVFPNNIVSSAPILPPTGKPQESYASPSNEMPVRWQRRYARPLGSWGWEILALLAASCAMVSMVVLLIYFDGKKVPDWPVAINLTTVISLLVTVFKATLLAAMAEFISQTKWLWFRKNRRLMDLQNFDEASRNALGAVKFLGGGVRTFTATLGAAVVIVSVAAGPFSQQAIKTVTCLQPSPAGSASIPVVNVASGGFFRYGAGLFRLYLDVQGALISAMVNPLGKDSTLTGTCSTGNCTFADYGGVTHSTMGLCRACADLSSWVYPVNDSVNYNRSGSYSNYTFPGRYYANGGYIGTLSGSAALDVLYTNLSFFPSGTFGDMSTAFAASITNFTLLTFTTAPCSLSPGALEKGCQNNLSVSNVYSGGKMRPLAISCALYPCLKNFHGTIYNGELQERLVSTVPATQWAETLYSQTGWTNHTVLKTPCTVDGKVYDISNFSLLHDVAPKNSSHEFQFQNVISYEDRKNISAPFECIYKFDWLYSLGVSRFLQDYIFRGTCFESLSRSGVLNCENSVFWLYGFWNDGASNLTFVEGFMERFVTAATNKFRVDGHTGLEVVIDAVGVVGSWVDAFGRSVSG</sequence>
<dbReference type="PANTHER" id="PTHR35394">
    <property type="entry name" value="DUF3176 DOMAIN-CONTAINING PROTEIN"/>
    <property type="match status" value="1"/>
</dbReference>
<comment type="caution">
    <text evidence="2">The sequence shown here is derived from an EMBL/GenBank/DDBJ whole genome shotgun (WGS) entry which is preliminary data.</text>
</comment>
<protein>
    <submittedName>
        <fullName evidence="2">Uncharacterized protein</fullName>
    </submittedName>
</protein>
<dbReference type="InterPro" id="IPR021514">
    <property type="entry name" value="DUF3176"/>
</dbReference>
<dbReference type="PANTHER" id="PTHR35394:SF5">
    <property type="entry name" value="DUF3176 DOMAIN-CONTAINING PROTEIN"/>
    <property type="match status" value="1"/>
</dbReference>
<dbReference type="AlphaFoldDB" id="A0AA39YET6"/>
<feature type="transmembrane region" description="Helical" evidence="1">
    <location>
        <begin position="92"/>
        <end position="117"/>
    </location>
</feature>
<feature type="transmembrane region" description="Helical" evidence="1">
    <location>
        <begin position="56"/>
        <end position="80"/>
    </location>
</feature>
<keyword evidence="1" id="KW-1133">Transmembrane helix</keyword>
<name>A0AA39YET6_9PEZI</name>
<organism evidence="2 3">
    <name type="scientific">Cercophora newfieldiana</name>
    <dbReference type="NCBI Taxonomy" id="92897"/>
    <lineage>
        <taxon>Eukaryota</taxon>
        <taxon>Fungi</taxon>
        <taxon>Dikarya</taxon>
        <taxon>Ascomycota</taxon>
        <taxon>Pezizomycotina</taxon>
        <taxon>Sordariomycetes</taxon>
        <taxon>Sordariomycetidae</taxon>
        <taxon>Sordariales</taxon>
        <taxon>Lasiosphaeriaceae</taxon>
        <taxon>Cercophora</taxon>
    </lineage>
</organism>
<keyword evidence="1" id="KW-0472">Membrane</keyword>
<dbReference type="Pfam" id="PF11374">
    <property type="entry name" value="DUF3176"/>
    <property type="match status" value="1"/>
</dbReference>
<keyword evidence="3" id="KW-1185">Reference proteome</keyword>
<gene>
    <name evidence="2" type="ORF">B0T16DRAFT_508580</name>
</gene>
<accession>A0AA39YET6</accession>
<dbReference type="Proteomes" id="UP001174936">
    <property type="component" value="Unassembled WGS sequence"/>
</dbReference>
<keyword evidence="1" id="KW-0812">Transmembrane</keyword>
<feature type="transmembrane region" description="Helical" evidence="1">
    <location>
        <begin position="158"/>
        <end position="176"/>
    </location>
</feature>
<reference evidence="2" key="1">
    <citation type="submission" date="2023-06" db="EMBL/GenBank/DDBJ databases">
        <title>Genome-scale phylogeny and comparative genomics of the fungal order Sordariales.</title>
        <authorList>
            <consortium name="Lawrence Berkeley National Laboratory"/>
            <person name="Hensen N."/>
            <person name="Bonometti L."/>
            <person name="Westerberg I."/>
            <person name="Brannstrom I.O."/>
            <person name="Guillou S."/>
            <person name="Cros-Aarteil S."/>
            <person name="Calhoun S."/>
            <person name="Haridas S."/>
            <person name="Kuo A."/>
            <person name="Mondo S."/>
            <person name="Pangilinan J."/>
            <person name="Riley R."/>
            <person name="Labutti K."/>
            <person name="Andreopoulos B."/>
            <person name="Lipzen A."/>
            <person name="Chen C."/>
            <person name="Yanf M."/>
            <person name="Daum C."/>
            <person name="Ng V."/>
            <person name="Clum A."/>
            <person name="Steindorff A."/>
            <person name="Ohm R."/>
            <person name="Martin F."/>
            <person name="Silar P."/>
            <person name="Natvig D."/>
            <person name="Lalanne C."/>
            <person name="Gautier V."/>
            <person name="Ament-Velasquez S.L."/>
            <person name="Kruys A."/>
            <person name="Hutchinson M.I."/>
            <person name="Powell A.J."/>
            <person name="Barry K."/>
            <person name="Miller A.N."/>
            <person name="Grigoriev I.V."/>
            <person name="Debuchy R."/>
            <person name="Gladieux P."/>
            <person name="Thoren M.H."/>
            <person name="Johannesson H."/>
        </authorList>
    </citation>
    <scope>NUCLEOTIDE SEQUENCE</scope>
    <source>
        <strain evidence="2">SMH2532-1</strain>
    </source>
</reference>
<dbReference type="EMBL" id="JAULSV010000003">
    <property type="protein sequence ID" value="KAK0649695.1"/>
    <property type="molecule type" value="Genomic_DNA"/>
</dbReference>
<evidence type="ECO:0000256" key="1">
    <source>
        <dbReference type="SAM" id="Phobius"/>
    </source>
</evidence>
<evidence type="ECO:0000313" key="3">
    <source>
        <dbReference type="Proteomes" id="UP001174936"/>
    </source>
</evidence>